<keyword evidence="3" id="KW-0540">Nuclease</keyword>
<comment type="caution">
    <text evidence="8">The sequence shown here is derived from an EMBL/GenBank/DDBJ whole genome shotgun (WGS) entry which is preliminary data.</text>
</comment>
<keyword evidence="2" id="KW-1277">Toxin-antitoxin system</keyword>
<evidence type="ECO:0000256" key="7">
    <source>
        <dbReference type="ARBA" id="ARBA00023016"/>
    </source>
</evidence>
<comment type="similarity">
    <text evidence="1">Belongs to the HicA mRNA interferase family.</text>
</comment>
<keyword evidence="4" id="KW-0255">Endonuclease</keyword>
<accession>A0ABT1Y9G2</accession>
<evidence type="ECO:0000256" key="5">
    <source>
        <dbReference type="ARBA" id="ARBA00022801"/>
    </source>
</evidence>
<protein>
    <submittedName>
        <fullName evidence="8">Type II toxin-antitoxin system HicA family toxin</fullName>
    </submittedName>
</protein>
<evidence type="ECO:0000313" key="9">
    <source>
        <dbReference type="Proteomes" id="UP001300012"/>
    </source>
</evidence>
<dbReference type="SUPFAM" id="SSF54786">
    <property type="entry name" value="YcfA/nrd intein domain"/>
    <property type="match status" value="1"/>
</dbReference>
<keyword evidence="7" id="KW-0346">Stress response</keyword>
<dbReference type="InterPro" id="IPR038570">
    <property type="entry name" value="HicA_sf"/>
</dbReference>
<evidence type="ECO:0000256" key="1">
    <source>
        <dbReference type="ARBA" id="ARBA00006620"/>
    </source>
</evidence>
<organism evidence="8 9">
    <name type="scientific">Paenibacillus radicis</name>
    <name type="common">ex Xue et al. 2023</name>
    <dbReference type="NCBI Taxonomy" id="2972489"/>
    <lineage>
        <taxon>Bacteria</taxon>
        <taxon>Bacillati</taxon>
        <taxon>Bacillota</taxon>
        <taxon>Bacilli</taxon>
        <taxon>Bacillales</taxon>
        <taxon>Paenibacillaceae</taxon>
        <taxon>Paenibacillus</taxon>
    </lineage>
</organism>
<keyword evidence="9" id="KW-1185">Reference proteome</keyword>
<dbReference type="Gene3D" id="3.30.920.30">
    <property type="entry name" value="Hypothetical protein"/>
    <property type="match status" value="1"/>
</dbReference>
<dbReference type="EMBL" id="JANQBD010000001">
    <property type="protein sequence ID" value="MCR8629828.1"/>
    <property type="molecule type" value="Genomic_DNA"/>
</dbReference>
<dbReference type="Proteomes" id="UP001300012">
    <property type="component" value="Unassembled WGS sequence"/>
</dbReference>
<reference evidence="8 9" key="1">
    <citation type="submission" date="2022-08" db="EMBL/GenBank/DDBJ databases">
        <title>Paenibacillus endoradicis sp. nov., Paenibacillus radicibacter sp. nov and Paenibacillus pararadicis sp. nov., three cold-adapted plant growth-promoting bacteria isolated from root of Larix gmelinii in Great Khingan.</title>
        <authorList>
            <person name="Xue H."/>
        </authorList>
    </citation>
    <scope>NUCLEOTIDE SEQUENCE [LARGE SCALE GENOMIC DNA]</scope>
    <source>
        <strain evidence="8 9">N5-1-1-5</strain>
    </source>
</reference>
<dbReference type="RefSeq" id="WP_258211443.1">
    <property type="nucleotide sequence ID" value="NZ_JANQBD010000001.1"/>
</dbReference>
<proteinExistence type="inferred from homology"/>
<evidence type="ECO:0000313" key="8">
    <source>
        <dbReference type="EMBL" id="MCR8629828.1"/>
    </source>
</evidence>
<dbReference type="Pfam" id="PF07927">
    <property type="entry name" value="HicA_toxin"/>
    <property type="match status" value="1"/>
</dbReference>
<keyword evidence="5" id="KW-0378">Hydrolase</keyword>
<evidence type="ECO:0000256" key="2">
    <source>
        <dbReference type="ARBA" id="ARBA00022649"/>
    </source>
</evidence>
<dbReference type="InterPro" id="IPR012933">
    <property type="entry name" value="HicA_mRNA_interferase"/>
</dbReference>
<sequence>MAKVEKIIVKMKNQPHSISYEDAAKVLNYYGYLLVRSNGSHMHFRNDKGDLITIKKDTPTIKIPYVKDILVRIGE</sequence>
<evidence type="ECO:0000256" key="4">
    <source>
        <dbReference type="ARBA" id="ARBA00022759"/>
    </source>
</evidence>
<name>A0ABT1Y9G2_9BACL</name>
<evidence type="ECO:0000256" key="6">
    <source>
        <dbReference type="ARBA" id="ARBA00022884"/>
    </source>
</evidence>
<gene>
    <name evidence="8" type="ORF">NV381_01305</name>
</gene>
<keyword evidence="6" id="KW-0694">RNA-binding</keyword>
<evidence type="ECO:0000256" key="3">
    <source>
        <dbReference type="ARBA" id="ARBA00022722"/>
    </source>
</evidence>